<dbReference type="Pfam" id="PF16922">
    <property type="entry name" value="SLD5_C"/>
    <property type="match status" value="1"/>
</dbReference>
<dbReference type="GeneID" id="37020484"/>
<dbReference type="GO" id="GO:0000811">
    <property type="term" value="C:GINS complex"/>
    <property type="evidence" value="ECO:0007669"/>
    <property type="project" value="TreeGrafter"/>
</dbReference>
<dbReference type="InParanoid" id="A0A316VCB2"/>
<evidence type="ECO:0000313" key="10">
    <source>
        <dbReference type="Proteomes" id="UP000245771"/>
    </source>
</evidence>
<sequence>MSNFFSLDDDDDEQLAGPSRQTGVLSNSTPVKNGSATRRANPIAAMLSPQQGGHQNSRRPDLVDDEDDLEIEMNGSSTERPLAQQRKAPVAILRQSWANERAAPALLPWQGEAVDGVCSQIEEQVNIIDSLAADSGTAEEEHVRLALVELDVERARWLLRSYLRCRLDKIEQNAAFVCQDPISRSNLSELERGYAVKFNQIRSQHFHSSVLDFLPETMQSLEDRAASGSSGRGDMVTRPDLDAPVFVHCLEGCGTFRFPGIELLVHFEKGSVHLVRFRSVQHLIATGKIVLL</sequence>
<keyword evidence="10" id="KW-1185">Reference proteome</keyword>
<evidence type="ECO:0000256" key="4">
    <source>
        <dbReference type="ARBA" id="ARBA00022705"/>
    </source>
</evidence>
<dbReference type="GO" id="GO:0006261">
    <property type="term" value="P:DNA-templated DNA replication"/>
    <property type="evidence" value="ECO:0007669"/>
    <property type="project" value="InterPro"/>
</dbReference>
<evidence type="ECO:0000259" key="7">
    <source>
        <dbReference type="Pfam" id="PF05916"/>
    </source>
</evidence>
<gene>
    <name evidence="9" type="ORF">FA14DRAFT_160492</name>
</gene>
<dbReference type="RefSeq" id="XP_025355571.1">
    <property type="nucleotide sequence ID" value="XM_025498703.1"/>
</dbReference>
<name>A0A316VCB2_9BASI</name>
<protein>
    <recommendedName>
        <fullName evidence="3">DNA replication complex GINS protein SLD5</fullName>
    </recommendedName>
</protein>
<comment type="subcellular location">
    <subcellularLocation>
        <location evidence="1">Nucleus</location>
    </subcellularLocation>
</comment>
<evidence type="ECO:0000313" key="9">
    <source>
        <dbReference type="EMBL" id="PWN35269.1"/>
    </source>
</evidence>
<dbReference type="PANTHER" id="PTHR21206">
    <property type="entry name" value="SLD5 PROTEIN"/>
    <property type="match status" value="1"/>
</dbReference>
<evidence type="ECO:0000256" key="6">
    <source>
        <dbReference type="SAM" id="MobiDB-lite"/>
    </source>
</evidence>
<dbReference type="InterPro" id="IPR021151">
    <property type="entry name" value="GINS_A"/>
</dbReference>
<proteinExistence type="inferred from homology"/>
<dbReference type="OrthoDB" id="338231at2759"/>
<dbReference type="PANTHER" id="PTHR21206:SF0">
    <property type="entry name" value="DNA REPLICATION COMPLEX GINS PROTEIN SLD5"/>
    <property type="match status" value="1"/>
</dbReference>
<keyword evidence="4" id="KW-0235">DNA replication</keyword>
<dbReference type="STRING" id="1280837.A0A316VCB2"/>
<dbReference type="AlphaFoldDB" id="A0A316VCB2"/>
<keyword evidence="5" id="KW-0539">Nucleus</keyword>
<dbReference type="GO" id="GO:0000727">
    <property type="term" value="P:double-strand break repair via break-induced replication"/>
    <property type="evidence" value="ECO:0007669"/>
    <property type="project" value="TreeGrafter"/>
</dbReference>
<evidence type="ECO:0000256" key="3">
    <source>
        <dbReference type="ARBA" id="ARBA00014804"/>
    </source>
</evidence>
<dbReference type="EMBL" id="KZ819603">
    <property type="protein sequence ID" value="PWN35269.1"/>
    <property type="molecule type" value="Genomic_DNA"/>
</dbReference>
<dbReference type="InterPro" id="IPR038749">
    <property type="entry name" value="Sld5_GINS_A"/>
</dbReference>
<feature type="region of interest" description="Disordered" evidence="6">
    <location>
        <begin position="1"/>
        <end position="62"/>
    </location>
</feature>
<feature type="domain" description="GINS subunit" evidence="7">
    <location>
        <begin position="142"/>
        <end position="208"/>
    </location>
</feature>
<dbReference type="SUPFAM" id="SSF158573">
    <property type="entry name" value="GINS helical bundle-like"/>
    <property type="match status" value="1"/>
</dbReference>
<dbReference type="InterPro" id="IPR036224">
    <property type="entry name" value="GINS_bundle-like_dom_sf"/>
</dbReference>
<dbReference type="CDD" id="cd21692">
    <property type="entry name" value="GINS_B_Sld5"/>
    <property type="match status" value="1"/>
</dbReference>
<evidence type="ECO:0000256" key="2">
    <source>
        <dbReference type="ARBA" id="ARBA00008187"/>
    </source>
</evidence>
<comment type="similarity">
    <text evidence="2">Belongs to the GINS4/SLD5 family.</text>
</comment>
<feature type="domain" description="DNA replication complex GINS protein SLD5 C-terminal" evidence="8">
    <location>
        <begin position="239"/>
        <end position="292"/>
    </location>
</feature>
<accession>A0A316VCB2</accession>
<dbReference type="CDD" id="cd11711">
    <property type="entry name" value="GINS_A_Sld5"/>
    <property type="match status" value="1"/>
</dbReference>
<dbReference type="InterPro" id="IPR008591">
    <property type="entry name" value="GINS_Sld5"/>
</dbReference>
<reference evidence="9 10" key="1">
    <citation type="journal article" date="2018" name="Mol. Biol. Evol.">
        <title>Broad Genomic Sampling Reveals a Smut Pathogenic Ancestry of the Fungal Clade Ustilaginomycotina.</title>
        <authorList>
            <person name="Kijpornyongpan T."/>
            <person name="Mondo S.J."/>
            <person name="Barry K."/>
            <person name="Sandor L."/>
            <person name="Lee J."/>
            <person name="Lipzen A."/>
            <person name="Pangilinan J."/>
            <person name="LaButti K."/>
            <person name="Hainaut M."/>
            <person name="Henrissat B."/>
            <person name="Grigoriev I.V."/>
            <person name="Spatafora J.W."/>
            <person name="Aime M.C."/>
        </authorList>
    </citation>
    <scope>NUCLEOTIDE SEQUENCE [LARGE SCALE GENOMIC DNA]</scope>
    <source>
        <strain evidence="9 10">MCA 3882</strain>
    </source>
</reference>
<organism evidence="9 10">
    <name type="scientific">Meira miltonrushii</name>
    <dbReference type="NCBI Taxonomy" id="1280837"/>
    <lineage>
        <taxon>Eukaryota</taxon>
        <taxon>Fungi</taxon>
        <taxon>Dikarya</taxon>
        <taxon>Basidiomycota</taxon>
        <taxon>Ustilaginomycotina</taxon>
        <taxon>Exobasidiomycetes</taxon>
        <taxon>Exobasidiales</taxon>
        <taxon>Brachybasidiaceae</taxon>
        <taxon>Meira</taxon>
    </lineage>
</organism>
<dbReference type="Proteomes" id="UP000245771">
    <property type="component" value="Unassembled WGS sequence"/>
</dbReference>
<dbReference type="Gene3D" id="1.20.58.1030">
    <property type="match status" value="1"/>
</dbReference>
<feature type="compositionally biased region" description="Polar residues" evidence="6">
    <location>
        <begin position="19"/>
        <end position="38"/>
    </location>
</feature>
<evidence type="ECO:0000259" key="8">
    <source>
        <dbReference type="Pfam" id="PF16922"/>
    </source>
</evidence>
<dbReference type="Pfam" id="PF05916">
    <property type="entry name" value="Sld5"/>
    <property type="match status" value="1"/>
</dbReference>
<dbReference type="InterPro" id="IPR031633">
    <property type="entry name" value="SLD5_C"/>
</dbReference>
<dbReference type="SUPFAM" id="SSF160059">
    <property type="entry name" value="PriA/YqbF domain"/>
    <property type="match status" value="1"/>
</dbReference>
<evidence type="ECO:0000256" key="5">
    <source>
        <dbReference type="ARBA" id="ARBA00023242"/>
    </source>
</evidence>
<dbReference type="FunCoup" id="A0A316VCB2">
    <property type="interactions" value="438"/>
</dbReference>
<evidence type="ECO:0000256" key="1">
    <source>
        <dbReference type="ARBA" id="ARBA00004123"/>
    </source>
</evidence>